<sequence>MAPGQSDSQYDAKDLEWYPTAFIVVTAEDVDDTGLLFVYVDDETEDDDETAECRTDKFFFKQEDANMMLSSLVYDDDTCARSKEIYGY</sequence>
<dbReference type="EMBL" id="CAINUL010000002">
    <property type="protein sequence ID" value="CAD0107835.1"/>
    <property type="molecule type" value="Genomic_DNA"/>
</dbReference>
<organism evidence="1 2">
    <name type="scientific">Aureobasidium uvarum</name>
    <dbReference type="NCBI Taxonomy" id="2773716"/>
    <lineage>
        <taxon>Eukaryota</taxon>
        <taxon>Fungi</taxon>
        <taxon>Dikarya</taxon>
        <taxon>Ascomycota</taxon>
        <taxon>Pezizomycotina</taxon>
        <taxon>Dothideomycetes</taxon>
        <taxon>Dothideomycetidae</taxon>
        <taxon>Dothideales</taxon>
        <taxon>Saccotheciaceae</taxon>
        <taxon>Aureobasidium</taxon>
    </lineage>
</organism>
<protein>
    <submittedName>
        <fullName evidence="1">Uncharacterized protein</fullName>
    </submittedName>
</protein>
<evidence type="ECO:0000313" key="2">
    <source>
        <dbReference type="Proteomes" id="UP000745764"/>
    </source>
</evidence>
<dbReference type="AlphaFoldDB" id="A0A9N8KBD3"/>
<comment type="caution">
    <text evidence="1">The sequence shown here is derived from an EMBL/GenBank/DDBJ whole genome shotgun (WGS) entry which is preliminary data.</text>
</comment>
<keyword evidence="2" id="KW-1185">Reference proteome</keyword>
<reference evidence="1" key="1">
    <citation type="submission" date="2020-06" db="EMBL/GenBank/DDBJ databases">
        <authorList>
            <person name="Onetto C."/>
        </authorList>
    </citation>
    <scope>NUCLEOTIDE SEQUENCE</scope>
</reference>
<name>A0A9N8KBD3_9PEZI</name>
<evidence type="ECO:0000313" key="1">
    <source>
        <dbReference type="EMBL" id="CAD0107835.1"/>
    </source>
</evidence>
<proteinExistence type="predicted"/>
<dbReference type="Proteomes" id="UP000745764">
    <property type="component" value="Unassembled WGS sequence"/>
</dbReference>
<dbReference type="OrthoDB" id="538223at2759"/>
<accession>A0A9N8KBD3</accession>
<gene>
    <name evidence="1" type="ORF">AWRI4620_LOCUS2090</name>
</gene>